<reference evidence="2 3" key="1">
    <citation type="submission" date="2015-07" db="EMBL/GenBank/DDBJ databases">
        <title>Genome sequencing project for genomic taxonomy and phylogenomics of Bacillus-like bacteria.</title>
        <authorList>
            <person name="Liu B."/>
            <person name="Wang J."/>
            <person name="Zhu Y."/>
            <person name="Liu G."/>
            <person name="Chen Q."/>
            <person name="Chen Z."/>
            <person name="Che J."/>
            <person name="Ge C."/>
            <person name="Shi H."/>
            <person name="Pan Z."/>
            <person name="Liu X."/>
        </authorList>
    </citation>
    <scope>NUCLEOTIDE SEQUENCE [LARGE SCALE GENOMIC DNA]</scope>
    <source>
        <strain evidence="2 3">DSM 54</strain>
    </source>
</reference>
<dbReference type="EMBL" id="LGCI01000006">
    <property type="protein sequence ID" value="KOY82092.1"/>
    <property type="molecule type" value="Genomic_DNA"/>
</dbReference>
<dbReference type="Proteomes" id="UP000037977">
    <property type="component" value="Unassembled WGS sequence"/>
</dbReference>
<dbReference type="Pfam" id="PF00348">
    <property type="entry name" value="polyprenyl_synt"/>
    <property type="match status" value="1"/>
</dbReference>
<evidence type="ECO:0000313" key="3">
    <source>
        <dbReference type="Proteomes" id="UP000037977"/>
    </source>
</evidence>
<sequence>MEIDVRPTIQFIIKNTLLTSGLEYDIQKLTLQLLHQSGKIFSQNTDDFTWGEFSYYAFSLLTDINTVSHTTKVKHAAGIELLMLATDLLDDVVDHDNHLDTALAKSQLLMLGNLLLVEALHLLIQHTATSAIDQFAIIHRHLRNAGNGQWLDFHLTMEHPAATEEQYFHIIQQKSCSFLQLIFELHRSTIPLPVLQEIATYIGYAAQLQNDIQDIFSDHKNDLLSQKATLPLIKAVQHSNTYDHGWLLTQLQLIHSHDITAKHLTTIRDYIRQTGAIDYCSILAKYYTQKAKSLLQHYFNDKSPYIKQLIHLID</sequence>
<dbReference type="GO" id="GO:0004659">
    <property type="term" value="F:prenyltransferase activity"/>
    <property type="evidence" value="ECO:0007669"/>
    <property type="project" value="InterPro"/>
</dbReference>
<gene>
    <name evidence="2" type="ORF">ADM90_10620</name>
</gene>
<comment type="caution">
    <text evidence="2">The sequence shown here is derived from an EMBL/GenBank/DDBJ whole genome shotgun (WGS) entry which is preliminary data.</text>
</comment>
<evidence type="ECO:0008006" key="4">
    <source>
        <dbReference type="Google" id="ProtNLM"/>
    </source>
</evidence>
<comment type="similarity">
    <text evidence="1">Belongs to the FPP/GGPP synthase family.</text>
</comment>
<dbReference type="Gene3D" id="1.10.600.10">
    <property type="entry name" value="Farnesyl Diphosphate Synthase"/>
    <property type="match status" value="1"/>
</dbReference>
<evidence type="ECO:0000313" key="2">
    <source>
        <dbReference type="EMBL" id="KOY82092.1"/>
    </source>
</evidence>
<proteinExistence type="inferred from homology"/>
<keyword evidence="1" id="KW-0808">Transferase</keyword>
<name>A0A0M9DKM0_9BACI</name>
<dbReference type="STRING" id="33935.ADM90_10620"/>
<evidence type="ECO:0000256" key="1">
    <source>
        <dbReference type="RuleBase" id="RU004466"/>
    </source>
</evidence>
<dbReference type="InterPro" id="IPR008949">
    <property type="entry name" value="Isoprenoid_synthase_dom_sf"/>
</dbReference>
<dbReference type="AlphaFoldDB" id="A0A0M9DKM0"/>
<organism evidence="2 3">
    <name type="scientific">Lysinibacillus macroides</name>
    <dbReference type="NCBI Taxonomy" id="33935"/>
    <lineage>
        <taxon>Bacteria</taxon>
        <taxon>Bacillati</taxon>
        <taxon>Bacillota</taxon>
        <taxon>Bacilli</taxon>
        <taxon>Bacillales</taxon>
        <taxon>Bacillaceae</taxon>
        <taxon>Lysinibacillus</taxon>
    </lineage>
</organism>
<dbReference type="CDD" id="cd00385">
    <property type="entry name" value="Isoprenoid_Biosyn_C1"/>
    <property type="match status" value="1"/>
</dbReference>
<dbReference type="PATRIC" id="fig|33935.3.peg.4027"/>
<protein>
    <recommendedName>
        <fullName evidence="4">Polyprenyl synthetase</fullName>
    </recommendedName>
</protein>
<accession>A0A0M9DKM0</accession>
<keyword evidence="3" id="KW-1185">Reference proteome</keyword>
<dbReference type="GO" id="GO:0008299">
    <property type="term" value="P:isoprenoid biosynthetic process"/>
    <property type="evidence" value="ECO:0007669"/>
    <property type="project" value="InterPro"/>
</dbReference>
<dbReference type="InterPro" id="IPR000092">
    <property type="entry name" value="Polyprenyl_synt"/>
</dbReference>
<dbReference type="SUPFAM" id="SSF48576">
    <property type="entry name" value="Terpenoid synthases"/>
    <property type="match status" value="1"/>
</dbReference>